<organism evidence="3 4">
    <name type="scientific">Kineococcus halophytocola</name>
    <dbReference type="NCBI Taxonomy" id="3234027"/>
    <lineage>
        <taxon>Bacteria</taxon>
        <taxon>Bacillati</taxon>
        <taxon>Actinomycetota</taxon>
        <taxon>Actinomycetes</taxon>
        <taxon>Kineosporiales</taxon>
        <taxon>Kineosporiaceae</taxon>
        <taxon>Kineococcus</taxon>
    </lineage>
</organism>
<dbReference type="InterPro" id="IPR018958">
    <property type="entry name" value="Knr4/Smi1-like_dom"/>
</dbReference>
<dbReference type="Proteomes" id="UP001565927">
    <property type="component" value="Unassembled WGS sequence"/>
</dbReference>
<proteinExistence type="predicted"/>
<dbReference type="Pfam" id="PF09346">
    <property type="entry name" value="SMI1_KNR4"/>
    <property type="match status" value="1"/>
</dbReference>
<reference evidence="3 4" key="1">
    <citation type="submission" date="2024-07" db="EMBL/GenBank/DDBJ databases">
        <authorList>
            <person name="Thanompreechachai J."/>
            <person name="Duangmal K."/>
        </authorList>
    </citation>
    <scope>NUCLEOTIDE SEQUENCE [LARGE SCALE GENOMIC DNA]</scope>
    <source>
        <strain evidence="3 4">LSe6-4</strain>
    </source>
</reference>
<protein>
    <submittedName>
        <fullName evidence="3">SMI1/KNR4 family protein</fullName>
    </submittedName>
</protein>
<dbReference type="InterPro" id="IPR051873">
    <property type="entry name" value="KNR4/SMI1_regulator"/>
</dbReference>
<evidence type="ECO:0000259" key="2">
    <source>
        <dbReference type="SMART" id="SM00860"/>
    </source>
</evidence>
<dbReference type="PANTHER" id="PTHR47432">
    <property type="entry name" value="CELL WALL ASSEMBLY REGULATOR SMI1"/>
    <property type="match status" value="1"/>
</dbReference>
<keyword evidence="4" id="KW-1185">Reference proteome</keyword>
<evidence type="ECO:0000313" key="3">
    <source>
        <dbReference type="EMBL" id="MEZ0163259.1"/>
    </source>
</evidence>
<dbReference type="SMART" id="SM00860">
    <property type="entry name" value="SMI1_KNR4"/>
    <property type="match status" value="1"/>
</dbReference>
<dbReference type="PANTHER" id="PTHR47432:SF1">
    <property type="entry name" value="CELL WALL ASSEMBLY REGULATOR SMI1"/>
    <property type="match status" value="1"/>
</dbReference>
<evidence type="ECO:0000313" key="4">
    <source>
        <dbReference type="Proteomes" id="UP001565927"/>
    </source>
</evidence>
<dbReference type="EMBL" id="JBGFTU010000001">
    <property type="protein sequence ID" value="MEZ0163259.1"/>
    <property type="molecule type" value="Genomic_DNA"/>
</dbReference>
<dbReference type="RefSeq" id="WP_370439511.1">
    <property type="nucleotide sequence ID" value="NZ_JBGFTU010000001.1"/>
</dbReference>
<sequence length="215" mass="23462">MTDERSTGDVAERTRTAFERVARLVPGDPLLNPPATDAQLGAAEAHLGRPLPADVRTVYRLADGQVQWRHDDPRWAAGLVGGEPLLPLAGVLLHWDQWAGFDGETGLDEFASSTPEGFVHPRYALRGWVPLTHDGGGNHVGVDLDPDVRGTVGQVITFGRDDEQHQVLAPSLLSYLQQFGDLLEQGYGVPGEDDEPWSLRVPPRTSPHSLFRPEG</sequence>
<gene>
    <name evidence="3" type="ORF">AB2L27_00600</name>
</gene>
<feature type="domain" description="Knr4/Smi1-like" evidence="2">
    <location>
        <begin position="34"/>
        <end position="185"/>
    </location>
</feature>
<accession>A0ABV4GVC0</accession>
<name>A0ABV4GVC0_9ACTN</name>
<feature type="region of interest" description="Disordered" evidence="1">
    <location>
        <begin position="190"/>
        <end position="215"/>
    </location>
</feature>
<evidence type="ECO:0000256" key="1">
    <source>
        <dbReference type="SAM" id="MobiDB-lite"/>
    </source>
</evidence>
<comment type="caution">
    <text evidence="3">The sequence shown here is derived from an EMBL/GenBank/DDBJ whole genome shotgun (WGS) entry which is preliminary data.</text>
</comment>
<dbReference type="InterPro" id="IPR037883">
    <property type="entry name" value="Knr4/Smi1-like_sf"/>
</dbReference>
<dbReference type="SUPFAM" id="SSF160631">
    <property type="entry name" value="SMI1/KNR4-like"/>
    <property type="match status" value="1"/>
</dbReference>